<evidence type="ECO:0000256" key="3">
    <source>
        <dbReference type="ARBA" id="ARBA00022692"/>
    </source>
</evidence>
<feature type="transmembrane region" description="Helical" evidence="6">
    <location>
        <begin position="97"/>
        <end position="118"/>
    </location>
</feature>
<dbReference type="GO" id="GO:0004190">
    <property type="term" value="F:aspartic-type endopeptidase activity"/>
    <property type="evidence" value="ECO:0007669"/>
    <property type="project" value="InterPro"/>
</dbReference>
<organism evidence="8 9">
    <name type="scientific">Notoacmeibacter ruber</name>
    <dbReference type="NCBI Taxonomy" id="2670375"/>
    <lineage>
        <taxon>Bacteria</taxon>
        <taxon>Pseudomonadati</taxon>
        <taxon>Pseudomonadota</taxon>
        <taxon>Alphaproteobacteria</taxon>
        <taxon>Hyphomicrobiales</taxon>
        <taxon>Notoacmeibacteraceae</taxon>
        <taxon>Notoacmeibacter</taxon>
    </lineage>
</organism>
<dbReference type="InterPro" id="IPR000045">
    <property type="entry name" value="Prepilin_IV_endopep_pep"/>
</dbReference>
<evidence type="ECO:0000256" key="5">
    <source>
        <dbReference type="ARBA" id="ARBA00023136"/>
    </source>
</evidence>
<feature type="domain" description="Prepilin type IV endopeptidase peptidase" evidence="7">
    <location>
        <begin position="9"/>
        <end position="112"/>
    </location>
</feature>
<dbReference type="EMBL" id="RCWN01000001">
    <property type="protein sequence ID" value="RLQ87022.1"/>
    <property type="molecule type" value="Genomic_DNA"/>
</dbReference>
<keyword evidence="9" id="KW-1185">Reference proteome</keyword>
<dbReference type="Pfam" id="PF01478">
    <property type="entry name" value="Peptidase_A24"/>
    <property type="match status" value="1"/>
</dbReference>
<reference evidence="8 9" key="1">
    <citation type="submission" date="2018-10" db="EMBL/GenBank/DDBJ databases">
        <title>Notoacmeibacter sp. M2BS9Y-3-1, whole genome shotgun sequence.</title>
        <authorList>
            <person name="Tuo L."/>
        </authorList>
    </citation>
    <scope>NUCLEOTIDE SEQUENCE [LARGE SCALE GENOMIC DNA]</scope>
    <source>
        <strain evidence="8 9">M2BS9Y-3-1</strain>
    </source>
</reference>
<dbReference type="AlphaFoldDB" id="A0A3L7JEX1"/>
<dbReference type="GO" id="GO:0005886">
    <property type="term" value="C:plasma membrane"/>
    <property type="evidence" value="ECO:0007669"/>
    <property type="project" value="UniProtKB-SubCell"/>
</dbReference>
<accession>A0A3L7JEX1</accession>
<comment type="subcellular location">
    <subcellularLocation>
        <location evidence="1">Cell membrane</location>
        <topology evidence="1">Multi-pass membrane protein</topology>
    </subcellularLocation>
</comment>
<dbReference type="Gene3D" id="1.20.120.1220">
    <property type="match status" value="1"/>
</dbReference>
<evidence type="ECO:0000256" key="6">
    <source>
        <dbReference type="SAM" id="Phobius"/>
    </source>
</evidence>
<dbReference type="PANTHER" id="PTHR36506:SF1">
    <property type="entry name" value="PREFLAGELLIN PEPTIDASE"/>
    <property type="match status" value="1"/>
</dbReference>
<feature type="transmembrane region" description="Helical" evidence="6">
    <location>
        <begin position="27"/>
        <end position="46"/>
    </location>
</feature>
<evidence type="ECO:0000259" key="7">
    <source>
        <dbReference type="Pfam" id="PF01478"/>
    </source>
</evidence>
<keyword evidence="4 6" id="KW-1133">Transmembrane helix</keyword>
<evidence type="ECO:0000313" key="8">
    <source>
        <dbReference type="EMBL" id="RLQ87022.1"/>
    </source>
</evidence>
<evidence type="ECO:0000256" key="1">
    <source>
        <dbReference type="ARBA" id="ARBA00004651"/>
    </source>
</evidence>
<dbReference type="Proteomes" id="UP000281094">
    <property type="component" value="Unassembled WGS sequence"/>
</dbReference>
<name>A0A3L7JEX1_9HYPH</name>
<protein>
    <submittedName>
        <fullName evidence="8">Peptidase</fullName>
    </submittedName>
</protein>
<evidence type="ECO:0000313" key="9">
    <source>
        <dbReference type="Proteomes" id="UP000281094"/>
    </source>
</evidence>
<evidence type="ECO:0000256" key="4">
    <source>
        <dbReference type="ARBA" id="ARBA00022989"/>
    </source>
</evidence>
<sequence>MIDAAILVIFPLCMIWAAISDTLSMTIANRVSLLLIVGFFALAVMVGMPFADIALHAVVFASVLAVTFALFAFGSMGGGDAKMLAASALWIGWGEPLLFYLLIAAIAGGAVTLAVLVFRRNEAVRFLAGRVLGPQIEAPAYLEDHKSGVPYGIALGFAGLMVFPETPLAQIAITSLAFG</sequence>
<keyword evidence="2" id="KW-1003">Cell membrane</keyword>
<feature type="transmembrane region" description="Helical" evidence="6">
    <location>
        <begin position="53"/>
        <end position="77"/>
    </location>
</feature>
<gene>
    <name evidence="8" type="ORF">D8780_01160</name>
</gene>
<dbReference type="InterPro" id="IPR052218">
    <property type="entry name" value="Preflagellin_Peptidase"/>
</dbReference>
<keyword evidence="5 6" id="KW-0472">Membrane</keyword>
<dbReference type="PANTHER" id="PTHR36506">
    <property type="entry name" value="PREFLAGELLIN PEPTIDASE"/>
    <property type="match status" value="1"/>
</dbReference>
<comment type="caution">
    <text evidence="8">The sequence shown here is derived from an EMBL/GenBank/DDBJ whole genome shotgun (WGS) entry which is preliminary data.</text>
</comment>
<dbReference type="RefSeq" id="WP_121643990.1">
    <property type="nucleotide sequence ID" value="NZ_RCWN01000001.1"/>
</dbReference>
<proteinExistence type="predicted"/>
<keyword evidence="3 6" id="KW-0812">Transmembrane</keyword>
<evidence type="ECO:0000256" key="2">
    <source>
        <dbReference type="ARBA" id="ARBA00022475"/>
    </source>
</evidence>